<feature type="chain" id="PRO_5032802784" evidence="1">
    <location>
        <begin position="19"/>
        <end position="360"/>
    </location>
</feature>
<organism evidence="2 3">
    <name type="scientific">Rotaria sordida</name>
    <dbReference type="NCBI Taxonomy" id="392033"/>
    <lineage>
        <taxon>Eukaryota</taxon>
        <taxon>Metazoa</taxon>
        <taxon>Spiralia</taxon>
        <taxon>Gnathifera</taxon>
        <taxon>Rotifera</taxon>
        <taxon>Eurotatoria</taxon>
        <taxon>Bdelloidea</taxon>
        <taxon>Philodinida</taxon>
        <taxon>Philodinidae</taxon>
        <taxon>Rotaria</taxon>
    </lineage>
</organism>
<proteinExistence type="predicted"/>
<accession>A0A819EDA1</accession>
<dbReference type="EMBL" id="CAJOAX010003323">
    <property type="protein sequence ID" value="CAF3847866.1"/>
    <property type="molecule type" value="Genomic_DNA"/>
</dbReference>
<reference evidence="2" key="1">
    <citation type="submission" date="2021-02" db="EMBL/GenBank/DDBJ databases">
        <authorList>
            <person name="Nowell W R."/>
        </authorList>
    </citation>
    <scope>NUCLEOTIDE SEQUENCE</scope>
</reference>
<evidence type="ECO:0000313" key="2">
    <source>
        <dbReference type="EMBL" id="CAF3847866.1"/>
    </source>
</evidence>
<gene>
    <name evidence="2" type="ORF">OTI717_LOCUS20987</name>
</gene>
<keyword evidence="1" id="KW-0732">Signal</keyword>
<dbReference type="Gene3D" id="3.80.10.10">
    <property type="entry name" value="Ribonuclease Inhibitor"/>
    <property type="match status" value="1"/>
</dbReference>
<protein>
    <submittedName>
        <fullName evidence="2">Uncharacterized protein</fullName>
    </submittedName>
</protein>
<sequence length="360" mass="41379">MLRIALLTLIFLVSLTSSFIVRKSTSRRQSDPQYCHAIEDFDCKCSYYRVTCTNDHDLPLTINILPNERHKYQSIELIITAPHDIHVNNHTLEPVKELYKLDGDIFEFRIIFEKFAGLHLSSPGIFNRVFPENLPSDARTYLTLEIYNPEVSPQDNPNLFQNLHADSLELYVVYPWSGTFQQLFDGANIKYLRLSGGDIRSDLSRSFTGIISRLELAKQATVLSVQNFPVYPAHEIIINAFYITDFNTEHSPNYNNLAELRVFTPERIPANAFRQFSNIRTLQISTDKDIDPRALNGLTHLEKLIIKDAKPSLDILNSVPSVKEFETNIEKLDERTQCQFIEKLANGQIAVQGKILYNRK</sequence>
<dbReference type="Proteomes" id="UP000663823">
    <property type="component" value="Unassembled WGS sequence"/>
</dbReference>
<dbReference type="InterPro" id="IPR032675">
    <property type="entry name" value="LRR_dom_sf"/>
</dbReference>
<name>A0A819EDA1_9BILA</name>
<evidence type="ECO:0000256" key="1">
    <source>
        <dbReference type="SAM" id="SignalP"/>
    </source>
</evidence>
<comment type="caution">
    <text evidence="2">The sequence shown here is derived from an EMBL/GenBank/DDBJ whole genome shotgun (WGS) entry which is preliminary data.</text>
</comment>
<feature type="signal peptide" evidence="1">
    <location>
        <begin position="1"/>
        <end position="18"/>
    </location>
</feature>
<dbReference type="AlphaFoldDB" id="A0A819EDA1"/>
<evidence type="ECO:0000313" key="3">
    <source>
        <dbReference type="Proteomes" id="UP000663823"/>
    </source>
</evidence>